<feature type="disulfide bond" evidence="3">
    <location>
        <begin position="43"/>
        <end position="53"/>
    </location>
</feature>
<keyword evidence="1" id="KW-0732">Signal</keyword>
<dbReference type="SMART" id="SM00181">
    <property type="entry name" value="EGF"/>
    <property type="match status" value="4"/>
</dbReference>
<evidence type="ECO:0000313" key="5">
    <source>
        <dbReference type="Proteomes" id="UP000079169"/>
    </source>
</evidence>
<evidence type="ECO:0000256" key="2">
    <source>
        <dbReference type="ARBA" id="ARBA00023157"/>
    </source>
</evidence>
<comment type="caution">
    <text evidence="3">Lacks conserved residue(s) required for the propagation of feature annotation.</text>
</comment>
<gene>
    <name evidence="6" type="primary">LOC103522046</name>
</gene>
<keyword evidence="5" id="KW-1185">Reference proteome</keyword>
<dbReference type="STRING" id="121845.A0A1S3DNK8"/>
<dbReference type="GeneID" id="103522046"/>
<dbReference type="InterPro" id="IPR013111">
    <property type="entry name" value="EGF_extracell"/>
</dbReference>
<dbReference type="Gene3D" id="2.10.25.10">
    <property type="entry name" value="Laminin"/>
    <property type="match status" value="4"/>
</dbReference>
<accession>A0A1S3DNK8</accession>
<dbReference type="Pfam" id="PF07974">
    <property type="entry name" value="EGF_2"/>
    <property type="match status" value="2"/>
</dbReference>
<dbReference type="SUPFAM" id="SSF57196">
    <property type="entry name" value="EGF/Laminin"/>
    <property type="match status" value="2"/>
</dbReference>
<evidence type="ECO:0000256" key="1">
    <source>
        <dbReference type="ARBA" id="ARBA00022729"/>
    </source>
</evidence>
<name>A0A1S3DNK8_DIACI</name>
<dbReference type="PaxDb" id="121845-A0A1S3DNK8"/>
<dbReference type="PROSITE" id="PS50026">
    <property type="entry name" value="EGF_3"/>
    <property type="match status" value="2"/>
</dbReference>
<dbReference type="RefSeq" id="XP_008485377.1">
    <property type="nucleotide sequence ID" value="XM_008487155.3"/>
</dbReference>
<evidence type="ECO:0000256" key="3">
    <source>
        <dbReference type="PROSITE-ProRule" id="PRU00076"/>
    </source>
</evidence>
<feature type="disulfide bond" evidence="3">
    <location>
        <begin position="126"/>
        <end position="135"/>
    </location>
</feature>
<feature type="domain" description="EGF-like" evidence="4">
    <location>
        <begin position="39"/>
        <end position="71"/>
    </location>
</feature>
<dbReference type="GO" id="GO:0005102">
    <property type="term" value="F:signaling receptor binding"/>
    <property type="evidence" value="ECO:0007669"/>
    <property type="project" value="TreeGrafter"/>
</dbReference>
<dbReference type="PANTHER" id="PTHR14949:SF32">
    <property type="entry name" value="WNT INHIBITORY FACTOR 1"/>
    <property type="match status" value="1"/>
</dbReference>
<dbReference type="KEGG" id="dci:103522046"/>
<evidence type="ECO:0000313" key="6">
    <source>
        <dbReference type="RefSeq" id="XP_008485377.1"/>
    </source>
</evidence>
<dbReference type="InterPro" id="IPR000742">
    <property type="entry name" value="EGF"/>
</dbReference>
<proteinExistence type="predicted"/>
<keyword evidence="3" id="KW-0245">EGF-like domain</keyword>
<feature type="disulfide bond" evidence="3">
    <location>
        <begin position="108"/>
        <end position="118"/>
    </location>
</feature>
<dbReference type="PROSITE" id="PS01186">
    <property type="entry name" value="EGF_2"/>
    <property type="match status" value="2"/>
</dbReference>
<dbReference type="GO" id="GO:0009986">
    <property type="term" value="C:cell surface"/>
    <property type="evidence" value="ECO:0007669"/>
    <property type="project" value="TreeGrafter"/>
</dbReference>
<keyword evidence="2 3" id="KW-1015">Disulfide bond</keyword>
<evidence type="ECO:0000259" key="4">
    <source>
        <dbReference type="PROSITE" id="PS50026"/>
    </source>
</evidence>
<reference evidence="6" key="1">
    <citation type="submission" date="2025-08" db="UniProtKB">
        <authorList>
            <consortium name="RefSeq"/>
        </authorList>
    </citation>
    <scope>IDENTIFICATION</scope>
</reference>
<dbReference type="OMA" id="GRCAPIC"/>
<dbReference type="PANTHER" id="PTHR14949">
    <property type="entry name" value="EGF-LIKE-DOMAIN, MULTIPLE 7, 8"/>
    <property type="match status" value="1"/>
</dbReference>
<dbReference type="InterPro" id="IPR050969">
    <property type="entry name" value="Dev_Signal_Modulators"/>
</dbReference>
<sequence length="176" mass="18636">MVSFPGPGPGCDQKCSNGGWCDSQQMCQCPKGYQGTYCGTAMCFPQCLNNGTCTAPGVCSCPPGFQGLHCEGGPGCDQKCSNGGWCDSQQMCQCPKGYQGTYCGTAMCFPQCLNNGTCTAPGVCSCPPGFQGLHCEGGKRGGDFSFSGCAKNTKFFNWRISELFLLNLFLFLLYLG</sequence>
<dbReference type="GO" id="GO:0005576">
    <property type="term" value="C:extracellular region"/>
    <property type="evidence" value="ECO:0007669"/>
    <property type="project" value="TreeGrafter"/>
</dbReference>
<protein>
    <submittedName>
        <fullName evidence="6">Wnt inhibitory factor 1-like</fullName>
    </submittedName>
</protein>
<dbReference type="Proteomes" id="UP000079169">
    <property type="component" value="Unplaced"/>
</dbReference>
<feature type="disulfide bond" evidence="3">
    <location>
        <begin position="61"/>
        <end position="70"/>
    </location>
</feature>
<dbReference type="PROSITE" id="PS00022">
    <property type="entry name" value="EGF_1"/>
    <property type="match status" value="2"/>
</dbReference>
<organism evidence="5 6">
    <name type="scientific">Diaphorina citri</name>
    <name type="common">Asian citrus psyllid</name>
    <dbReference type="NCBI Taxonomy" id="121845"/>
    <lineage>
        <taxon>Eukaryota</taxon>
        <taxon>Metazoa</taxon>
        <taxon>Ecdysozoa</taxon>
        <taxon>Arthropoda</taxon>
        <taxon>Hexapoda</taxon>
        <taxon>Insecta</taxon>
        <taxon>Pterygota</taxon>
        <taxon>Neoptera</taxon>
        <taxon>Paraneoptera</taxon>
        <taxon>Hemiptera</taxon>
        <taxon>Sternorrhyncha</taxon>
        <taxon>Psylloidea</taxon>
        <taxon>Psyllidae</taxon>
        <taxon>Diaphorininae</taxon>
        <taxon>Diaphorina</taxon>
    </lineage>
</organism>
<feature type="domain" description="EGF-like" evidence="4">
    <location>
        <begin position="104"/>
        <end position="136"/>
    </location>
</feature>
<dbReference type="AlphaFoldDB" id="A0A1S3DNK8"/>